<dbReference type="PANTHER" id="PTHR43433">
    <property type="entry name" value="HYDROLASE, ALPHA/BETA FOLD FAMILY PROTEIN"/>
    <property type="match status" value="1"/>
</dbReference>
<gene>
    <name evidence="2" type="ORF">NEMBOFW57_004004</name>
</gene>
<evidence type="ECO:0000313" key="3">
    <source>
        <dbReference type="Proteomes" id="UP001197093"/>
    </source>
</evidence>
<dbReference type="SUPFAM" id="SSF53474">
    <property type="entry name" value="alpha/beta-Hydrolases"/>
    <property type="match status" value="1"/>
</dbReference>
<dbReference type="Pfam" id="PF12697">
    <property type="entry name" value="Abhydrolase_6"/>
    <property type="match status" value="1"/>
</dbReference>
<accession>A0AAD4I6B7</accession>
<dbReference type="InterPro" id="IPR036291">
    <property type="entry name" value="NAD(P)-bd_dom_sf"/>
</dbReference>
<dbReference type="InterPro" id="IPR000073">
    <property type="entry name" value="AB_hydrolase_1"/>
</dbReference>
<dbReference type="InterPro" id="IPR029058">
    <property type="entry name" value="AB_hydrolase_fold"/>
</dbReference>
<dbReference type="InterPro" id="IPR050471">
    <property type="entry name" value="AB_hydrolase"/>
</dbReference>
<feature type="domain" description="AB hydrolase-1" evidence="1">
    <location>
        <begin position="242"/>
        <end position="497"/>
    </location>
</feature>
<dbReference type="SUPFAM" id="SSF51735">
    <property type="entry name" value="NAD(P)-binding Rossmann-fold domains"/>
    <property type="match status" value="1"/>
</dbReference>
<evidence type="ECO:0000259" key="1">
    <source>
        <dbReference type="Pfam" id="PF12697"/>
    </source>
</evidence>
<comment type="caution">
    <text evidence="2">The sequence shown here is derived from an EMBL/GenBank/DDBJ whole genome shotgun (WGS) entry which is preliminary data.</text>
</comment>
<name>A0AAD4I6B7_9PEZI</name>
<dbReference type="Gene3D" id="3.40.50.1820">
    <property type="entry name" value="alpha/beta hydrolase"/>
    <property type="match status" value="1"/>
</dbReference>
<dbReference type="Proteomes" id="UP001197093">
    <property type="component" value="Unassembled WGS sequence"/>
</dbReference>
<protein>
    <recommendedName>
        <fullName evidence="1">AB hydrolase-1 domain-containing protein</fullName>
    </recommendedName>
</protein>
<dbReference type="AlphaFoldDB" id="A0AAD4I6B7"/>
<dbReference type="EMBL" id="JAHCVI010000001">
    <property type="protein sequence ID" value="KAG7293943.1"/>
    <property type="molecule type" value="Genomic_DNA"/>
</dbReference>
<sequence length="514" mass="55433">MASQQPIALIFGAGANVGAALVRKFAAAGYRVASVSRNAADPAVPSHDGTRLAIRANLLHVEQVTRAFDTVRQIWSASPNVVIWNVANVTASPDPNNIFSVPLSSFNEDLALMVTNPFVAAGKCFEAWGTESAGSDTKCFIMTGNIQPKVVVALPDFTTIGVAKAGAAYWVGAADLFYKQKGWRPPPQVPTVAETLKHPAFPTAIWHLKPDRKGLTPVAEGRGGPLNISWEIHGVGPTKIIFIMGLGGLKSAWQRQTLHFGHEHRDQYSILIIDNRGMGESDKPLMRYSTSEMALDIAELLAHPSVGWLPSFPLPTTPPPQRSLHLVGISLGGMIAQELAVLIPTRSTAPSPTRRAASFSAAWLASPGRRAPARPGHDPGCLPPGDDPAEGYKHFESNAQRFVAQEVHKRLDPARFGLKGFLLQLVAAGWHHKSAEQLAGMADAVGRERILVMHGTEDGMISPPHGRKLIDYVKPGKGLIVEGMGHVPMMERTAWFNQILEEQCALGEKLDGRA</sequence>
<dbReference type="PANTHER" id="PTHR43433:SF5">
    <property type="entry name" value="AB HYDROLASE-1 DOMAIN-CONTAINING PROTEIN"/>
    <property type="match status" value="1"/>
</dbReference>
<reference evidence="2" key="1">
    <citation type="submission" date="2023-02" db="EMBL/GenBank/DDBJ databases">
        <authorList>
            <person name="Palmer J.M."/>
        </authorList>
    </citation>
    <scope>NUCLEOTIDE SEQUENCE</scope>
    <source>
        <strain evidence="2">FW57</strain>
    </source>
</reference>
<evidence type="ECO:0000313" key="2">
    <source>
        <dbReference type="EMBL" id="KAG7293943.1"/>
    </source>
</evidence>
<dbReference type="Gene3D" id="3.40.50.720">
    <property type="entry name" value="NAD(P)-binding Rossmann-like Domain"/>
    <property type="match status" value="1"/>
</dbReference>
<organism evidence="2 3">
    <name type="scientific">Staphylotrichum longicolle</name>
    <dbReference type="NCBI Taxonomy" id="669026"/>
    <lineage>
        <taxon>Eukaryota</taxon>
        <taxon>Fungi</taxon>
        <taxon>Dikarya</taxon>
        <taxon>Ascomycota</taxon>
        <taxon>Pezizomycotina</taxon>
        <taxon>Sordariomycetes</taxon>
        <taxon>Sordariomycetidae</taxon>
        <taxon>Sordariales</taxon>
        <taxon>Chaetomiaceae</taxon>
        <taxon>Staphylotrichum</taxon>
    </lineage>
</organism>
<proteinExistence type="predicted"/>
<keyword evidence="3" id="KW-1185">Reference proteome</keyword>